<dbReference type="Pfam" id="PF02791">
    <property type="entry name" value="DDT"/>
    <property type="match status" value="1"/>
</dbReference>
<feature type="region of interest" description="Disordered" evidence="4">
    <location>
        <begin position="482"/>
        <end position="596"/>
    </location>
</feature>
<sequence>MPLFKRKPYVLRKPPKDLLPDEDVFKVRFTKEVFRDYKEYLSCMKFYRRRLWTCKVSGKTNLTYEEALVSERKATEKVQQFPKEFMGPVLRMVHLSPLRVDELVDRIYKIFKERFVPGEEVTGVQDEALGTCRILKVFNQEEDRSPLYEVAWLDDEGRKTGTSQIVAENLRRKKQPFSRVLLKAFIRESASSGLSRNSAWSVHEKLARKFKIPIPVAERPKVAAKKQSKRNLSSEKFEVSKVANGIQGVRKRKRSEATGVGRKGDSKRQHVERVIPPPIRYPIEDTQVKLSANDPPLHDRPVPATDFVVPVECTGDMLMVWDFCCLFGKTLLLSPFLLEDFEKSLDYREGEAPLLLEMIHSLLRAALTDPTLRDEFQQKRKKRVEVTMAKWKDDLCDFLELPSQQGVSSNVISMIRKGYFKQVKVSEKVNIVQTLVNNCLNSGIIRNQIDENIAEYQLIVAQKREIEALEVKQRKEEKELLKQQRAEQANGRGVENGEQVEQRLENGEGEDDEDEDDEELTEDKHPTVWKVKGKRNSYGNHSPVNNGVSGDKENKHVSASRSRQEQLKKKVKKKLAEEKEKEKERQRVEEQKKRKGEADALVVRKLQEQKVSERQKKLEQLDRELEKLCVLTVPLGKDRDHNRFWFFNREGRLFVESEDSTHWGYYAGKEELDALIGSLNVKGIREKALRKQLETYQVKISNALQKRSKELAQRYAVEEASVRRSERVRTAPRLTGFLAYVNKLRTS</sequence>
<dbReference type="EnsemblPlants" id="Pp3c1_29080V3.1">
    <property type="protein sequence ID" value="Pp3c1_29080V3.1"/>
    <property type="gene ID" value="Pp3c1_29080"/>
</dbReference>
<dbReference type="STRING" id="3218.A0A2K1LA51"/>
<evidence type="ECO:0000259" key="6">
    <source>
        <dbReference type="PROSITE" id="PS51136"/>
    </source>
</evidence>
<dbReference type="OrthoDB" id="332390at2759"/>
<evidence type="ECO:0000256" key="1">
    <source>
        <dbReference type="ARBA" id="ARBA00004123"/>
    </source>
</evidence>
<dbReference type="InterPro" id="IPR018501">
    <property type="entry name" value="DDT_dom"/>
</dbReference>
<evidence type="ECO:0000313" key="9">
    <source>
        <dbReference type="Proteomes" id="UP000006727"/>
    </source>
</evidence>
<dbReference type="PANTHER" id="PTHR15546">
    <property type="entry name" value="BROMODOMAIN ADJACENT TO ZINC FINGER DOMAIN, 2A"/>
    <property type="match status" value="1"/>
</dbReference>
<dbReference type="EMBL" id="ABEU02000001">
    <property type="protein sequence ID" value="PNR62906.1"/>
    <property type="molecule type" value="Genomic_DNA"/>
</dbReference>
<evidence type="ECO:0000313" key="7">
    <source>
        <dbReference type="EMBL" id="PNR62906.1"/>
    </source>
</evidence>
<dbReference type="Pfam" id="PF15613">
    <property type="entry name" value="WSD"/>
    <property type="match status" value="1"/>
</dbReference>
<feature type="domain" description="WAC" evidence="6">
    <location>
        <begin position="22"/>
        <end position="127"/>
    </location>
</feature>
<evidence type="ECO:0000259" key="5">
    <source>
        <dbReference type="PROSITE" id="PS50827"/>
    </source>
</evidence>
<dbReference type="PANTHER" id="PTHR15546:SF2">
    <property type="entry name" value="DDT DOMAIN-CONTAINING PROTEIN DDB_G0282237"/>
    <property type="match status" value="1"/>
</dbReference>
<dbReference type="EnsemblPlants" id="Pp3c1_29082V3.2">
    <property type="protein sequence ID" value="Pp3c1_29082V3.2"/>
    <property type="gene ID" value="Pp3c1_29082"/>
</dbReference>
<dbReference type="PaxDb" id="3218-PP1S21_391V6.1"/>
<evidence type="ECO:0000256" key="3">
    <source>
        <dbReference type="PROSITE-ProRule" id="PRU00475"/>
    </source>
</evidence>
<dbReference type="Proteomes" id="UP000006727">
    <property type="component" value="Chromosome 1"/>
</dbReference>
<proteinExistence type="predicted"/>
<dbReference type="EnsemblPlants" id="Pp3c1_29082V3.1">
    <property type="protein sequence ID" value="Pp3c1_29082V3.1"/>
    <property type="gene ID" value="Pp3c1_29082"/>
</dbReference>
<organism evidence="7">
    <name type="scientific">Physcomitrium patens</name>
    <name type="common">Spreading-leaved earth moss</name>
    <name type="synonym">Physcomitrella patens</name>
    <dbReference type="NCBI Taxonomy" id="3218"/>
    <lineage>
        <taxon>Eukaryota</taxon>
        <taxon>Viridiplantae</taxon>
        <taxon>Streptophyta</taxon>
        <taxon>Embryophyta</taxon>
        <taxon>Bryophyta</taxon>
        <taxon>Bryophytina</taxon>
        <taxon>Bryopsida</taxon>
        <taxon>Funariidae</taxon>
        <taxon>Funariales</taxon>
        <taxon>Funariaceae</taxon>
        <taxon>Physcomitrium</taxon>
    </lineage>
</organism>
<dbReference type="InterPro" id="IPR053271">
    <property type="entry name" value="DDT_domain"/>
</dbReference>
<dbReference type="Gramene" id="Pp3c1_29080V3.1">
    <property type="protein sequence ID" value="Pp3c1_29080V3.1"/>
    <property type="gene ID" value="Pp3c1_29080"/>
</dbReference>
<dbReference type="InterPro" id="IPR013136">
    <property type="entry name" value="WSTF_Acf1_Cbp146"/>
</dbReference>
<accession>A0A2K1LA51</accession>
<dbReference type="InterPro" id="IPR028941">
    <property type="entry name" value="WHIM2_dom"/>
</dbReference>
<dbReference type="OMA" id="FVEVHCA"/>
<dbReference type="KEGG" id="ppp:112286284"/>
<protein>
    <recommendedName>
        <fullName evidence="10">DDT domain-containing protein</fullName>
    </recommendedName>
</protein>
<dbReference type="Gramene" id="Pp3c1_29082V3.2">
    <property type="protein sequence ID" value="Pp3c1_29082V3.2"/>
    <property type="gene ID" value="Pp3c1_29082"/>
</dbReference>
<name>A0A2K1LA51_PHYPA</name>
<dbReference type="GeneID" id="112286284"/>
<dbReference type="RefSeq" id="XP_024383806.1">
    <property type="nucleotide sequence ID" value="XM_024528038.2"/>
</dbReference>
<evidence type="ECO:0000313" key="8">
    <source>
        <dbReference type="EnsemblPlants" id="Pp3c1_29080V3.1"/>
    </source>
</evidence>
<reference evidence="7 9" key="1">
    <citation type="journal article" date="2008" name="Science">
        <title>The Physcomitrella genome reveals evolutionary insights into the conquest of land by plants.</title>
        <authorList>
            <person name="Rensing S."/>
            <person name="Lang D."/>
            <person name="Zimmer A."/>
            <person name="Terry A."/>
            <person name="Salamov A."/>
            <person name="Shapiro H."/>
            <person name="Nishiyama T."/>
            <person name="Perroud P.-F."/>
            <person name="Lindquist E."/>
            <person name="Kamisugi Y."/>
            <person name="Tanahashi T."/>
            <person name="Sakakibara K."/>
            <person name="Fujita T."/>
            <person name="Oishi K."/>
            <person name="Shin-I T."/>
            <person name="Kuroki Y."/>
            <person name="Toyoda A."/>
            <person name="Suzuki Y."/>
            <person name="Hashimoto A."/>
            <person name="Yamaguchi K."/>
            <person name="Sugano A."/>
            <person name="Kohara Y."/>
            <person name="Fujiyama A."/>
            <person name="Anterola A."/>
            <person name="Aoki S."/>
            <person name="Ashton N."/>
            <person name="Barbazuk W.B."/>
            <person name="Barker E."/>
            <person name="Bennetzen J."/>
            <person name="Bezanilla M."/>
            <person name="Blankenship R."/>
            <person name="Cho S.H."/>
            <person name="Dutcher S."/>
            <person name="Estelle M."/>
            <person name="Fawcett J.A."/>
            <person name="Gundlach H."/>
            <person name="Hanada K."/>
            <person name="Heyl A."/>
            <person name="Hicks K.A."/>
            <person name="Hugh J."/>
            <person name="Lohr M."/>
            <person name="Mayer K."/>
            <person name="Melkozernov A."/>
            <person name="Murata T."/>
            <person name="Nelson D."/>
            <person name="Pils B."/>
            <person name="Prigge M."/>
            <person name="Reiss B."/>
            <person name="Renner T."/>
            <person name="Rombauts S."/>
            <person name="Rushton P."/>
            <person name="Sanderfoot A."/>
            <person name="Schween G."/>
            <person name="Shiu S.-H."/>
            <person name="Stueber K."/>
            <person name="Theodoulou F.L."/>
            <person name="Tu H."/>
            <person name="Van de Peer Y."/>
            <person name="Verrier P.J."/>
            <person name="Waters E."/>
            <person name="Wood A."/>
            <person name="Yang L."/>
            <person name="Cove D."/>
            <person name="Cuming A."/>
            <person name="Hasebe M."/>
            <person name="Lucas S."/>
            <person name="Mishler D.B."/>
            <person name="Reski R."/>
            <person name="Grigoriev I."/>
            <person name="Quatrano R.S."/>
            <person name="Boore J.L."/>
        </authorList>
    </citation>
    <scope>NUCLEOTIDE SEQUENCE [LARGE SCALE GENOMIC DNA]</scope>
    <source>
        <strain evidence="8 9">cv. Gransden 2004</strain>
    </source>
</reference>
<evidence type="ECO:0000256" key="2">
    <source>
        <dbReference type="ARBA" id="ARBA00023242"/>
    </source>
</evidence>
<feature type="region of interest" description="Disordered" evidence="4">
    <location>
        <begin position="248"/>
        <end position="271"/>
    </location>
</feature>
<dbReference type="AlphaFoldDB" id="A0A2K1LA51"/>
<dbReference type="PROSITE" id="PS51136">
    <property type="entry name" value="WAC"/>
    <property type="match status" value="1"/>
</dbReference>
<feature type="domain" description="DDT" evidence="5">
    <location>
        <begin position="311"/>
        <end position="372"/>
    </location>
</feature>
<feature type="compositionally biased region" description="Basic and acidic residues" evidence="4">
    <location>
        <begin position="550"/>
        <end position="596"/>
    </location>
</feature>
<feature type="compositionally biased region" description="Polar residues" evidence="4">
    <location>
        <begin position="537"/>
        <end position="548"/>
    </location>
</feature>
<keyword evidence="2 3" id="KW-0539">Nucleus</keyword>
<reference evidence="7 9" key="2">
    <citation type="journal article" date="2018" name="Plant J.">
        <title>The Physcomitrella patens chromosome-scale assembly reveals moss genome structure and evolution.</title>
        <authorList>
            <person name="Lang D."/>
            <person name="Ullrich K.K."/>
            <person name="Murat F."/>
            <person name="Fuchs J."/>
            <person name="Jenkins J."/>
            <person name="Haas F.B."/>
            <person name="Piednoel M."/>
            <person name="Gundlach H."/>
            <person name="Van Bel M."/>
            <person name="Meyberg R."/>
            <person name="Vives C."/>
            <person name="Morata J."/>
            <person name="Symeonidi A."/>
            <person name="Hiss M."/>
            <person name="Muchero W."/>
            <person name="Kamisugi Y."/>
            <person name="Saleh O."/>
            <person name="Blanc G."/>
            <person name="Decker E.L."/>
            <person name="van Gessel N."/>
            <person name="Grimwood J."/>
            <person name="Hayes R.D."/>
            <person name="Graham S.W."/>
            <person name="Gunter L.E."/>
            <person name="McDaniel S.F."/>
            <person name="Hoernstein S.N.W."/>
            <person name="Larsson A."/>
            <person name="Li F.W."/>
            <person name="Perroud P.F."/>
            <person name="Phillips J."/>
            <person name="Ranjan P."/>
            <person name="Rokshar D.S."/>
            <person name="Rothfels C.J."/>
            <person name="Schneider L."/>
            <person name="Shu S."/>
            <person name="Stevenson D.W."/>
            <person name="Thummler F."/>
            <person name="Tillich M."/>
            <person name="Villarreal Aguilar J.C."/>
            <person name="Widiez T."/>
            <person name="Wong G.K."/>
            <person name="Wymore A."/>
            <person name="Zhang Y."/>
            <person name="Zimmer A.D."/>
            <person name="Quatrano R.S."/>
            <person name="Mayer K.F.X."/>
            <person name="Goodstein D."/>
            <person name="Casacuberta J.M."/>
            <person name="Vandepoele K."/>
            <person name="Reski R."/>
            <person name="Cuming A.C."/>
            <person name="Tuskan G.A."/>
            <person name="Maumus F."/>
            <person name="Salse J."/>
            <person name="Schmutz J."/>
            <person name="Rensing S.A."/>
        </authorList>
    </citation>
    <scope>NUCLEOTIDE SEQUENCE [LARGE SCALE GENOMIC DNA]</scope>
    <source>
        <strain evidence="8 9">cv. Gransden 2004</strain>
    </source>
</reference>
<comment type="subcellular location">
    <subcellularLocation>
        <location evidence="1 3">Nucleus</location>
    </subcellularLocation>
</comment>
<dbReference type="GO" id="GO:0005634">
    <property type="term" value="C:nucleus"/>
    <property type="evidence" value="ECO:0007669"/>
    <property type="project" value="UniProtKB-SubCell"/>
</dbReference>
<feature type="compositionally biased region" description="Acidic residues" evidence="4">
    <location>
        <begin position="507"/>
        <end position="521"/>
    </location>
</feature>
<dbReference type="Gramene" id="Pp3c1_29082V3.1">
    <property type="protein sequence ID" value="Pp3c1_29082V3.1"/>
    <property type="gene ID" value="Pp3c1_29082"/>
</dbReference>
<evidence type="ECO:0000256" key="4">
    <source>
        <dbReference type="SAM" id="MobiDB-lite"/>
    </source>
</evidence>
<reference evidence="8" key="3">
    <citation type="submission" date="2020-12" db="UniProtKB">
        <authorList>
            <consortium name="EnsemblPlants"/>
        </authorList>
    </citation>
    <scope>IDENTIFICATION</scope>
</reference>
<keyword evidence="9" id="KW-1185">Reference proteome</keyword>
<gene>
    <name evidence="8" type="primary">LOC112286284</name>
    <name evidence="7" type="ORF">PHYPA_001331</name>
</gene>
<feature type="compositionally biased region" description="Basic and acidic residues" evidence="4">
    <location>
        <begin position="262"/>
        <end position="271"/>
    </location>
</feature>
<dbReference type="GO" id="GO:0000785">
    <property type="term" value="C:chromatin"/>
    <property type="evidence" value="ECO:0007669"/>
    <property type="project" value="UniProtKB-ARBA"/>
</dbReference>
<evidence type="ECO:0008006" key="10">
    <source>
        <dbReference type="Google" id="ProtNLM"/>
    </source>
</evidence>
<dbReference type="FunCoup" id="A0A2K1LA51">
    <property type="interactions" value="1303"/>
</dbReference>
<dbReference type="PROSITE" id="PS50827">
    <property type="entry name" value="DDT"/>
    <property type="match status" value="1"/>
</dbReference>
<dbReference type="SMART" id="SM00571">
    <property type="entry name" value="DDT"/>
    <property type="match status" value="1"/>
</dbReference>
<dbReference type="Pfam" id="PF10537">
    <property type="entry name" value="WAC_Acf1_DNA_bd"/>
    <property type="match status" value="1"/>
</dbReference>